<dbReference type="PANTHER" id="PTHR32022">
    <property type="entry name" value="D-GLUTAMATE CYCLASE, MITOCHONDRIAL"/>
    <property type="match status" value="1"/>
</dbReference>
<dbReference type="Proteomes" id="UP000318509">
    <property type="component" value="Unassembled WGS sequence"/>
</dbReference>
<dbReference type="PANTHER" id="PTHR32022:SF10">
    <property type="entry name" value="D-GLUTAMATE CYCLASE, MITOCHONDRIAL"/>
    <property type="match status" value="1"/>
</dbReference>
<feature type="domain" description="D-glutamate cyclase-like C-terminal" evidence="1">
    <location>
        <begin position="34"/>
        <end position="296"/>
    </location>
</feature>
<evidence type="ECO:0000313" key="3">
    <source>
        <dbReference type="Proteomes" id="UP000318509"/>
    </source>
</evidence>
<dbReference type="Pfam" id="PF14336">
    <property type="entry name" value="GLUCM-like_C"/>
    <property type="match status" value="1"/>
</dbReference>
<dbReference type="InterPro" id="IPR025504">
    <property type="entry name" value="GLUCM_C"/>
</dbReference>
<name>A0A537JWL4_9BACT</name>
<sequence>MTLTPAQRTIGEGIDRLVSIEITGRGVIGDLYRAARALQDAPLCLTAAARLLDRVSKGQVVILATGLPMYPWFAGEQDGPVGTATLARALLLAVGARPIIVTDPVNVDLCAAALRGAGLYVRPLDEALSLPTTAAVIPFPLEWDEAAARAQTLLDTLRPSALVAIERTGANEHRQYHSSGGKRLTDYCGKIDPLFASATEREILTIGIGDGGNEIGCAAIRDSVLRAVPHAARCACPCGGTTVPQIATDLLIAAAISNWGAYGVEAGIALLLERPEILHTREIDARVHDLCAAAGANNDGPGLLDVGADAVAGPLHGHIVDLLGRMVASGIDFGRLYREPRYPWF</sequence>
<dbReference type="EMBL" id="VBAK01000149">
    <property type="protein sequence ID" value="TMI87923.1"/>
    <property type="molecule type" value="Genomic_DNA"/>
</dbReference>
<gene>
    <name evidence="2" type="ORF">E6H00_14260</name>
</gene>
<dbReference type="Gene3D" id="3.90.1640.20">
    <property type="entry name" value="TON_0340"/>
    <property type="match status" value="1"/>
</dbReference>
<evidence type="ECO:0000259" key="1">
    <source>
        <dbReference type="Pfam" id="PF14336"/>
    </source>
</evidence>
<protein>
    <submittedName>
        <fullName evidence="2">DUF4392 domain-containing protein</fullName>
    </submittedName>
</protein>
<organism evidence="2 3">
    <name type="scientific">Candidatus Segetimicrobium genomatis</name>
    <dbReference type="NCBI Taxonomy" id="2569760"/>
    <lineage>
        <taxon>Bacteria</taxon>
        <taxon>Bacillati</taxon>
        <taxon>Candidatus Sysuimicrobiota</taxon>
        <taxon>Candidatus Sysuimicrobiia</taxon>
        <taxon>Candidatus Sysuimicrobiales</taxon>
        <taxon>Candidatus Segetimicrobiaceae</taxon>
        <taxon>Candidatus Segetimicrobium</taxon>
    </lineage>
</organism>
<dbReference type="AlphaFoldDB" id="A0A537JWL4"/>
<evidence type="ECO:0000313" key="2">
    <source>
        <dbReference type="EMBL" id="TMI87923.1"/>
    </source>
</evidence>
<reference evidence="2 3" key="1">
    <citation type="journal article" date="2019" name="Nat. Microbiol.">
        <title>Mediterranean grassland soil C-N compound turnover is dependent on rainfall and depth, and is mediated by genomically divergent microorganisms.</title>
        <authorList>
            <person name="Diamond S."/>
            <person name="Andeer P.F."/>
            <person name="Li Z."/>
            <person name="Crits-Christoph A."/>
            <person name="Burstein D."/>
            <person name="Anantharaman K."/>
            <person name="Lane K.R."/>
            <person name="Thomas B.C."/>
            <person name="Pan C."/>
            <person name="Northen T.R."/>
            <person name="Banfield J.F."/>
        </authorList>
    </citation>
    <scope>NUCLEOTIDE SEQUENCE [LARGE SCALE GENOMIC DNA]</scope>
    <source>
        <strain evidence="2">NP_3</strain>
    </source>
</reference>
<comment type="caution">
    <text evidence="2">The sequence shown here is derived from an EMBL/GenBank/DDBJ whole genome shotgun (WGS) entry which is preliminary data.</text>
</comment>
<accession>A0A537JWL4</accession>
<proteinExistence type="predicted"/>